<dbReference type="STRING" id="43775.SAMN04489760_109109"/>
<dbReference type="CDD" id="cd06433">
    <property type="entry name" value="GT_2_WfgS_like"/>
    <property type="match status" value="1"/>
</dbReference>
<dbReference type="SUPFAM" id="SSF53448">
    <property type="entry name" value="Nucleotide-diphospho-sugar transferases"/>
    <property type="match status" value="1"/>
</dbReference>
<dbReference type="Proteomes" id="UP000198744">
    <property type="component" value="Unassembled WGS sequence"/>
</dbReference>
<evidence type="ECO:0000313" key="3">
    <source>
        <dbReference type="Proteomes" id="UP000198744"/>
    </source>
</evidence>
<proteinExistence type="predicted"/>
<evidence type="ECO:0000259" key="1">
    <source>
        <dbReference type="Pfam" id="PF00535"/>
    </source>
</evidence>
<evidence type="ECO:0000313" key="2">
    <source>
        <dbReference type="EMBL" id="SEM29640.1"/>
    </source>
</evidence>
<reference evidence="2 3" key="1">
    <citation type="submission" date="2016-10" db="EMBL/GenBank/DDBJ databases">
        <authorList>
            <person name="de Groot N.N."/>
        </authorList>
    </citation>
    <scope>NUCLEOTIDE SEQUENCE [LARGE SCALE GENOMIC DNA]</scope>
    <source>
        <strain evidence="2 3">DSM 8423</strain>
    </source>
</reference>
<dbReference type="Pfam" id="PF00535">
    <property type="entry name" value="Glycos_transf_2"/>
    <property type="match status" value="1"/>
</dbReference>
<dbReference type="EMBL" id="FOBS01000009">
    <property type="protein sequence ID" value="SEM29640.1"/>
    <property type="molecule type" value="Genomic_DNA"/>
</dbReference>
<dbReference type="GO" id="GO:0016758">
    <property type="term" value="F:hexosyltransferase activity"/>
    <property type="evidence" value="ECO:0007669"/>
    <property type="project" value="UniProtKB-ARBA"/>
</dbReference>
<dbReference type="InterPro" id="IPR029044">
    <property type="entry name" value="Nucleotide-diphossugar_trans"/>
</dbReference>
<keyword evidence="3" id="KW-1185">Reference proteome</keyword>
<feature type="domain" description="Glycosyltransferase 2-like" evidence="1">
    <location>
        <begin position="3"/>
        <end position="108"/>
    </location>
</feature>
<name>A0A1H7X732_9BACT</name>
<dbReference type="PANTHER" id="PTHR22916:SF65">
    <property type="entry name" value="SLR1065 PROTEIN"/>
    <property type="match status" value="1"/>
</dbReference>
<dbReference type="AlphaFoldDB" id="A0A1H7X732"/>
<keyword evidence="2" id="KW-0808">Transferase</keyword>
<sequence>MISVITPVYNGKRFIESCILNVMDQECPDVEHLIIDGGSTDGTVEVIKRYAERCQHIRWVSEKDRGQSDAMNKGIRMAEGNTLGFLNVDDYYSPGTLQKAVDLMKTLPEPSLLVGNCHMWGEDGKLIETNKPAHLDLTQLLSAEVSVFPFPVNPSAYFYSRSLHDIIGFYDIREHYTLDLDFILRAAMHVKPVYVNESFGNYRYLQGTKTFEDMKSGSGNVRFRQLIKKYRQKLTPAKKFKVFYFIILGKFFKFIRHDP</sequence>
<dbReference type="InterPro" id="IPR001173">
    <property type="entry name" value="Glyco_trans_2-like"/>
</dbReference>
<dbReference type="OrthoDB" id="5291101at2"/>
<dbReference type="PANTHER" id="PTHR22916">
    <property type="entry name" value="GLYCOSYLTRANSFERASE"/>
    <property type="match status" value="1"/>
</dbReference>
<protein>
    <submittedName>
        <fullName evidence="2">Glycosyltransferase involved in cell wall bisynthesis</fullName>
    </submittedName>
</protein>
<accession>A0A1H7X732</accession>
<gene>
    <name evidence="2" type="ORF">SAMN04489760_109109</name>
</gene>
<dbReference type="RefSeq" id="WP_093883224.1">
    <property type="nucleotide sequence ID" value="NZ_FOBS01000009.1"/>
</dbReference>
<organism evidence="2 3">
    <name type="scientific">Syntrophus gentianae</name>
    <dbReference type="NCBI Taxonomy" id="43775"/>
    <lineage>
        <taxon>Bacteria</taxon>
        <taxon>Pseudomonadati</taxon>
        <taxon>Thermodesulfobacteriota</taxon>
        <taxon>Syntrophia</taxon>
        <taxon>Syntrophales</taxon>
        <taxon>Syntrophaceae</taxon>
        <taxon>Syntrophus</taxon>
    </lineage>
</organism>
<dbReference type="Gene3D" id="3.90.550.10">
    <property type="entry name" value="Spore Coat Polysaccharide Biosynthesis Protein SpsA, Chain A"/>
    <property type="match status" value="1"/>
</dbReference>